<dbReference type="OrthoDB" id="8562208at2"/>
<dbReference type="KEGG" id="doe:DENOEST_0202"/>
<proteinExistence type="predicted"/>
<name>A0A6S6YI16_9PROT</name>
<dbReference type="Proteomes" id="UP000515733">
    <property type="component" value="Chromosome"/>
</dbReference>
<gene>
    <name evidence="2" type="ORF">DENOEST_0202</name>
</gene>
<keyword evidence="1" id="KW-0732">Signal</keyword>
<evidence type="ECO:0008006" key="4">
    <source>
        <dbReference type="Google" id="ProtNLM"/>
    </source>
</evidence>
<feature type="chain" id="PRO_5027818937" description="SH3b domain-containing protein" evidence="1">
    <location>
        <begin position="36"/>
        <end position="229"/>
    </location>
</feature>
<dbReference type="EMBL" id="LR778301">
    <property type="protein sequence ID" value="CAB1367374.1"/>
    <property type="molecule type" value="Genomic_DNA"/>
</dbReference>
<reference evidence="2 3" key="1">
    <citation type="submission" date="2020-03" db="EMBL/GenBank/DDBJ databases">
        <authorList>
            <consortium name="Genoscope - CEA"/>
            <person name="William W."/>
        </authorList>
    </citation>
    <scope>NUCLEOTIDE SEQUENCE [LARGE SCALE GENOMIC DNA]</scope>
    <source>
        <strain evidence="3">DSM 16959</strain>
    </source>
</reference>
<feature type="signal peptide" evidence="1">
    <location>
        <begin position="1"/>
        <end position="35"/>
    </location>
</feature>
<dbReference type="RefSeq" id="WP_145770139.1">
    <property type="nucleotide sequence ID" value="NZ_LR778301.1"/>
</dbReference>
<sequence>MNNQLYRSNHMTSLPKILIRCCLFLGGLIASIALAAESGALITAVEGAATRASNSGFQPLQAFTRLKEGDLIAMETGAKIKLVYLTNGRQEGWTGKGKLEIGSGESKSSDLGTPHVTQLPAVLVAQIAKTPSVDSQGRAGMTRLRAIATPEALAKIDNTYRQLRAEADQTDLNPEMYLLAGLFEVRALDRVEQAIEDLRANRPNDSQAKLLVALYQRAVRNARQTSSPH</sequence>
<protein>
    <recommendedName>
        <fullName evidence="4">SH3b domain-containing protein</fullName>
    </recommendedName>
</protein>
<evidence type="ECO:0000256" key="1">
    <source>
        <dbReference type="SAM" id="SignalP"/>
    </source>
</evidence>
<dbReference type="AlphaFoldDB" id="A0A6S6YI16"/>
<keyword evidence="3" id="KW-1185">Reference proteome</keyword>
<organism evidence="2 3">
    <name type="scientific">Denitratisoma oestradiolicum</name>
    <dbReference type="NCBI Taxonomy" id="311182"/>
    <lineage>
        <taxon>Bacteria</taxon>
        <taxon>Pseudomonadati</taxon>
        <taxon>Pseudomonadota</taxon>
        <taxon>Betaproteobacteria</taxon>
        <taxon>Nitrosomonadales</taxon>
        <taxon>Sterolibacteriaceae</taxon>
        <taxon>Denitratisoma</taxon>
    </lineage>
</organism>
<evidence type="ECO:0000313" key="3">
    <source>
        <dbReference type="Proteomes" id="UP000515733"/>
    </source>
</evidence>
<evidence type="ECO:0000313" key="2">
    <source>
        <dbReference type="EMBL" id="CAB1367374.1"/>
    </source>
</evidence>
<accession>A0A6S6YI16</accession>